<dbReference type="Pfam" id="PF13361">
    <property type="entry name" value="UvrD_C"/>
    <property type="match status" value="1"/>
</dbReference>
<name>A0A1W6SMZ4_9PROT</name>
<evidence type="ECO:0000256" key="5">
    <source>
        <dbReference type="ARBA" id="ARBA00022840"/>
    </source>
</evidence>
<evidence type="ECO:0000313" key="16">
    <source>
        <dbReference type="Proteomes" id="UP000012179"/>
    </source>
</evidence>
<dbReference type="Pfam" id="PF00580">
    <property type="entry name" value="UvrD-helicase"/>
    <property type="match status" value="1"/>
</dbReference>
<dbReference type="Gene3D" id="1.10.486.10">
    <property type="entry name" value="PCRA, domain 4"/>
    <property type="match status" value="1"/>
</dbReference>
<comment type="catalytic activity">
    <reaction evidence="11">
        <text>ATP + H2O = ADP + phosphate + H(+)</text>
        <dbReference type="Rhea" id="RHEA:13065"/>
        <dbReference type="ChEBI" id="CHEBI:15377"/>
        <dbReference type="ChEBI" id="CHEBI:15378"/>
        <dbReference type="ChEBI" id="CHEBI:30616"/>
        <dbReference type="ChEBI" id="CHEBI:43474"/>
        <dbReference type="ChEBI" id="CHEBI:456216"/>
        <dbReference type="EC" id="5.6.2.4"/>
    </reaction>
</comment>
<dbReference type="Pfam" id="PF21196">
    <property type="entry name" value="PcrA_UvrD_tudor"/>
    <property type="match status" value="1"/>
</dbReference>
<dbReference type="Gene3D" id="3.40.50.300">
    <property type="entry name" value="P-loop containing nucleotide triphosphate hydrolases"/>
    <property type="match status" value="2"/>
</dbReference>
<proteinExistence type="inferred from homology"/>
<dbReference type="InterPro" id="IPR014017">
    <property type="entry name" value="DNA_helicase_UvrD-like_C"/>
</dbReference>
<dbReference type="EMBL" id="CP021106">
    <property type="protein sequence ID" value="ARO87170.1"/>
    <property type="molecule type" value="Genomic_DNA"/>
</dbReference>
<evidence type="ECO:0000256" key="11">
    <source>
        <dbReference type="ARBA" id="ARBA00048988"/>
    </source>
</evidence>
<dbReference type="GO" id="GO:0016887">
    <property type="term" value="F:ATP hydrolysis activity"/>
    <property type="evidence" value="ECO:0007669"/>
    <property type="project" value="RHEA"/>
</dbReference>
<sequence>MSALISELNPEQLEAVTLPHQSALVLAGAGSGKTRVLTTRIAYLIQSGQVSPHGILAVTFTNKAAKEMLVRIASMLPIDTRGMWVGTFHGLCNRMLRAHHQDAGLPQAFQILDSADQLAVIKRLLKALGADDEKFPPRQVQWFINNAKEEGLRASQVETYDDFARKMVEFYRFYEQQCNKEGVVDFAELLLRSYELLTRNEHLREHYRGRFDHVLVDEFQDTNRLQYKWLKLLAGNRAAVFAVGDDDQSIYAFRGANTGNMKDFEKDFRISKIIKLEQNYRSHGNILDAANTLIRNNSGRLGKNLWTSEGHGEPIRVYNAPTDFDEASFIVEEVKSLRAEGVVLSQIALLYRSNAQSRVLEHALFNASLPYRVYGGMRFFERQEIKHALAYLRLIANPEDDNALLRIINFPVRGIGMRSVEQLQDEAGRQGGSLWAAMGHKYRGDAAFGPNSGDKAQVRLESKPWLDKPKKGVEGFVALIESMRQVCEKLPLPEVVEHMLEHSRLAAYYRAEREGADRLENLNELINAATSFVHEAEDDSLTAFLSHASLEAGEHQAGGGQEALQLMTVHSAKGLEFHSVFLSGLEEGLFPHDNSRNEVGGVEEERRLMYVAVTRARRRLYLSFAQSRMLHGQTRYNIPSRFLHEIPDSLLKWLQPVQKVAIRNEDWGTGRKGSGRVIHEPGHGVPARPADIRDSAASQWRIGQNVTHARFGAGVIVNCEGHGADSRVEVRFGRTGTKWLLLEYAKLTPA</sequence>
<evidence type="ECO:0000256" key="1">
    <source>
        <dbReference type="ARBA" id="ARBA00009922"/>
    </source>
</evidence>
<dbReference type="eggNOG" id="COG0210">
    <property type="taxonomic scope" value="Bacteria"/>
</dbReference>
<evidence type="ECO:0000256" key="4">
    <source>
        <dbReference type="ARBA" id="ARBA00022806"/>
    </source>
</evidence>
<dbReference type="AlphaFoldDB" id="A0A1W6SMZ4"/>
<evidence type="ECO:0000256" key="9">
    <source>
        <dbReference type="ARBA" id="ARBA00034808"/>
    </source>
</evidence>
<evidence type="ECO:0000256" key="8">
    <source>
        <dbReference type="ARBA" id="ARBA00034617"/>
    </source>
</evidence>
<dbReference type="InterPro" id="IPR000212">
    <property type="entry name" value="DNA_helicase_UvrD/REP"/>
</dbReference>
<dbReference type="PROSITE" id="PS51217">
    <property type="entry name" value="UVRD_HELICASE_CTER"/>
    <property type="match status" value="1"/>
</dbReference>
<evidence type="ECO:0000259" key="14">
    <source>
        <dbReference type="PROSITE" id="PS51217"/>
    </source>
</evidence>
<dbReference type="GO" id="GO:0005524">
    <property type="term" value="F:ATP binding"/>
    <property type="evidence" value="ECO:0007669"/>
    <property type="project" value="UniProtKB-UniRule"/>
</dbReference>
<evidence type="ECO:0000256" key="2">
    <source>
        <dbReference type="ARBA" id="ARBA00022741"/>
    </source>
</evidence>
<dbReference type="CDD" id="cd18807">
    <property type="entry name" value="SF1_C_UvrD"/>
    <property type="match status" value="1"/>
</dbReference>
<evidence type="ECO:0000256" key="6">
    <source>
        <dbReference type="ARBA" id="ARBA00023125"/>
    </source>
</evidence>
<evidence type="ECO:0000256" key="10">
    <source>
        <dbReference type="ARBA" id="ARBA00034923"/>
    </source>
</evidence>
<evidence type="ECO:0000256" key="12">
    <source>
        <dbReference type="PROSITE-ProRule" id="PRU00560"/>
    </source>
</evidence>
<evidence type="ECO:0000313" key="15">
    <source>
        <dbReference type="EMBL" id="ARO87170.1"/>
    </source>
</evidence>
<feature type="domain" description="UvrD-like helicase C-terminal" evidence="14">
    <location>
        <begin position="284"/>
        <end position="574"/>
    </location>
</feature>
<keyword evidence="3 12" id="KW-0378">Hydrolase</keyword>
<dbReference type="Proteomes" id="UP000012179">
    <property type="component" value="Chromosome"/>
</dbReference>
<feature type="binding site" evidence="12">
    <location>
        <begin position="27"/>
        <end position="34"/>
    </location>
    <ligand>
        <name>ATP</name>
        <dbReference type="ChEBI" id="CHEBI:30616"/>
    </ligand>
</feature>
<dbReference type="KEGG" id="nlc:EBAPG3_004960"/>
<evidence type="ECO:0000256" key="3">
    <source>
        <dbReference type="ARBA" id="ARBA00022801"/>
    </source>
</evidence>
<dbReference type="FunFam" id="1.10.10.160:FF:000001">
    <property type="entry name" value="ATP-dependent DNA helicase"/>
    <property type="match status" value="1"/>
</dbReference>
<keyword evidence="6" id="KW-0238">DNA-binding</keyword>
<dbReference type="GO" id="GO:0033202">
    <property type="term" value="C:DNA helicase complex"/>
    <property type="evidence" value="ECO:0007669"/>
    <property type="project" value="TreeGrafter"/>
</dbReference>
<dbReference type="PANTHER" id="PTHR11070:SF2">
    <property type="entry name" value="ATP-DEPENDENT DNA HELICASE SRS2"/>
    <property type="match status" value="1"/>
</dbReference>
<dbReference type="GO" id="GO:0003677">
    <property type="term" value="F:DNA binding"/>
    <property type="evidence" value="ECO:0007669"/>
    <property type="project" value="UniProtKB-KW"/>
</dbReference>
<keyword evidence="4 12" id="KW-0347">Helicase</keyword>
<evidence type="ECO:0000256" key="7">
    <source>
        <dbReference type="ARBA" id="ARBA00023235"/>
    </source>
</evidence>
<dbReference type="InterPro" id="IPR014016">
    <property type="entry name" value="UvrD-like_ATP-bd"/>
</dbReference>
<keyword evidence="7" id="KW-0413">Isomerase</keyword>
<evidence type="ECO:0000259" key="13">
    <source>
        <dbReference type="PROSITE" id="PS51198"/>
    </source>
</evidence>
<dbReference type="GO" id="GO:0043138">
    <property type="term" value="F:3'-5' DNA helicase activity"/>
    <property type="evidence" value="ECO:0007669"/>
    <property type="project" value="UniProtKB-EC"/>
</dbReference>
<dbReference type="PANTHER" id="PTHR11070">
    <property type="entry name" value="UVRD / RECB / PCRA DNA HELICASE FAMILY MEMBER"/>
    <property type="match status" value="1"/>
</dbReference>
<organism evidence="15 16">
    <name type="scientific">Nitrosospira lacus</name>
    <dbReference type="NCBI Taxonomy" id="1288494"/>
    <lineage>
        <taxon>Bacteria</taxon>
        <taxon>Pseudomonadati</taxon>
        <taxon>Pseudomonadota</taxon>
        <taxon>Betaproteobacteria</taxon>
        <taxon>Nitrosomonadales</taxon>
        <taxon>Nitrosomonadaceae</taxon>
        <taxon>Nitrosospira</taxon>
    </lineage>
</organism>
<gene>
    <name evidence="15" type="ORF">EBAPG3_004960</name>
</gene>
<feature type="domain" description="UvrD-like helicase ATP-binding" evidence="13">
    <location>
        <begin position="6"/>
        <end position="283"/>
    </location>
</feature>
<dbReference type="GO" id="GO:0009314">
    <property type="term" value="P:response to radiation"/>
    <property type="evidence" value="ECO:0007669"/>
    <property type="project" value="UniProtKB-ARBA"/>
</dbReference>
<dbReference type="EC" id="5.6.2.4" evidence="9"/>
<dbReference type="CDD" id="cd17932">
    <property type="entry name" value="DEXQc_UvrD"/>
    <property type="match status" value="1"/>
</dbReference>
<protein>
    <recommendedName>
        <fullName evidence="9">DNA 3'-5' helicase</fullName>
        <ecNumber evidence="9">5.6.2.4</ecNumber>
    </recommendedName>
    <alternativeName>
        <fullName evidence="10">DNA 3'-5' helicase II</fullName>
    </alternativeName>
</protein>
<dbReference type="SUPFAM" id="SSF52540">
    <property type="entry name" value="P-loop containing nucleoside triphosphate hydrolases"/>
    <property type="match status" value="1"/>
</dbReference>
<dbReference type="GO" id="GO:0005829">
    <property type="term" value="C:cytosol"/>
    <property type="evidence" value="ECO:0007669"/>
    <property type="project" value="TreeGrafter"/>
</dbReference>
<keyword evidence="2 12" id="KW-0547">Nucleotide-binding</keyword>
<dbReference type="Gene3D" id="1.10.10.160">
    <property type="match status" value="1"/>
</dbReference>
<dbReference type="OrthoDB" id="5905204at2"/>
<reference evidence="15 16" key="1">
    <citation type="journal article" date="2015" name="Int. J. Syst. Evol. Microbiol.">
        <title>Nitrosospira lacus sp. nov., a psychrotolerant, ammonia-oxidizing bacterium from sandy lake sediment.</title>
        <authorList>
            <person name="Urakawa H."/>
            <person name="Garcia J.C."/>
            <person name="Nielsen J.L."/>
            <person name="Le V.Q."/>
            <person name="Kozlowski J.A."/>
            <person name="Stein L.Y."/>
            <person name="Lim C.K."/>
            <person name="Pommerening-Roser A."/>
            <person name="Martens-Habbena W."/>
            <person name="Stahl D.A."/>
            <person name="Klotz M.G."/>
        </authorList>
    </citation>
    <scope>NUCLEOTIDE SEQUENCE [LARGE SCALE GENOMIC DNA]</scope>
    <source>
        <strain evidence="15 16">APG3</strain>
    </source>
</reference>
<dbReference type="PROSITE" id="PS51198">
    <property type="entry name" value="UVRD_HELICASE_ATP_BIND"/>
    <property type="match status" value="1"/>
</dbReference>
<dbReference type="InterPro" id="IPR027417">
    <property type="entry name" value="P-loop_NTPase"/>
</dbReference>
<comment type="catalytic activity">
    <reaction evidence="8">
        <text>Couples ATP hydrolysis with the unwinding of duplex DNA by translocating in the 3'-5' direction.</text>
        <dbReference type="EC" id="5.6.2.4"/>
    </reaction>
</comment>
<dbReference type="GO" id="GO:0000725">
    <property type="term" value="P:recombinational repair"/>
    <property type="evidence" value="ECO:0007669"/>
    <property type="project" value="TreeGrafter"/>
</dbReference>
<dbReference type="RefSeq" id="WP_004174561.1">
    <property type="nucleotide sequence ID" value="NZ_CP021106.3"/>
</dbReference>
<keyword evidence="5 12" id="KW-0067">ATP-binding</keyword>
<dbReference type="InterPro" id="IPR013986">
    <property type="entry name" value="DExx_box_DNA_helicase_dom_sf"/>
</dbReference>
<accession>A0A1W6SMZ4</accession>
<comment type="similarity">
    <text evidence="1">Belongs to the helicase family. UvrD subfamily.</text>
</comment>
<keyword evidence="16" id="KW-1185">Reference proteome</keyword>